<proteinExistence type="predicted"/>
<dbReference type="Proteomes" id="UP000248606">
    <property type="component" value="Unassembled WGS sequence"/>
</dbReference>
<evidence type="ECO:0000256" key="2">
    <source>
        <dbReference type="SAM" id="SignalP"/>
    </source>
</evidence>
<evidence type="ECO:0000313" key="5">
    <source>
        <dbReference type="Proteomes" id="UP000248606"/>
    </source>
</evidence>
<dbReference type="InterPro" id="IPR029058">
    <property type="entry name" value="AB_hydrolase_fold"/>
</dbReference>
<dbReference type="InterPro" id="IPR050266">
    <property type="entry name" value="AB_hydrolase_sf"/>
</dbReference>
<gene>
    <name evidence="4" type="ORF">DI579_05155</name>
</gene>
<feature type="domain" description="AB hydrolase-1" evidence="3">
    <location>
        <begin position="94"/>
        <end position="340"/>
    </location>
</feature>
<accession>A0A2W5I9H0</accession>
<dbReference type="RefSeq" id="WP_303678834.1">
    <property type="nucleotide sequence ID" value="NZ_JBHWSZ010000041.1"/>
</dbReference>
<feature type="region of interest" description="Disordered" evidence="1">
    <location>
        <begin position="36"/>
        <end position="62"/>
    </location>
</feature>
<dbReference type="PANTHER" id="PTHR43798:SF33">
    <property type="entry name" value="HYDROLASE, PUTATIVE (AFU_ORTHOLOGUE AFUA_2G14860)-RELATED"/>
    <property type="match status" value="1"/>
</dbReference>
<dbReference type="PROSITE" id="PS51318">
    <property type="entry name" value="TAT"/>
    <property type="match status" value="1"/>
</dbReference>
<dbReference type="Gene3D" id="3.40.50.1820">
    <property type="entry name" value="alpha/beta hydrolase"/>
    <property type="match status" value="1"/>
</dbReference>
<feature type="signal peptide" evidence="2">
    <location>
        <begin position="1"/>
        <end position="36"/>
    </location>
</feature>
<name>A0A2W5I9H0_9ACTN</name>
<evidence type="ECO:0000259" key="3">
    <source>
        <dbReference type="Pfam" id="PF00561"/>
    </source>
</evidence>
<protein>
    <recommendedName>
        <fullName evidence="3">AB hydrolase-1 domain-containing protein</fullName>
    </recommendedName>
</protein>
<organism evidence="4 5">
    <name type="scientific">Lawsonella clevelandensis</name>
    <dbReference type="NCBI Taxonomy" id="1528099"/>
    <lineage>
        <taxon>Bacteria</taxon>
        <taxon>Bacillati</taxon>
        <taxon>Actinomycetota</taxon>
        <taxon>Actinomycetes</taxon>
        <taxon>Mycobacteriales</taxon>
        <taxon>Lawsonellaceae</taxon>
        <taxon>Lawsonella</taxon>
    </lineage>
</organism>
<evidence type="ECO:0000256" key="1">
    <source>
        <dbReference type="SAM" id="MobiDB-lite"/>
    </source>
</evidence>
<dbReference type="SUPFAM" id="SSF53474">
    <property type="entry name" value="alpha/beta-Hydrolases"/>
    <property type="match status" value="1"/>
</dbReference>
<feature type="chain" id="PRO_5038665302" description="AB hydrolase-1 domain-containing protein" evidence="2">
    <location>
        <begin position="37"/>
        <end position="365"/>
    </location>
</feature>
<keyword evidence="2" id="KW-0732">Signal</keyword>
<dbReference type="InterPro" id="IPR000073">
    <property type="entry name" value="AB_hydrolase_1"/>
</dbReference>
<dbReference type="AlphaFoldDB" id="A0A2W5I9H0"/>
<feature type="compositionally biased region" description="Low complexity" evidence="1">
    <location>
        <begin position="47"/>
        <end position="57"/>
    </location>
</feature>
<reference evidence="4 5" key="1">
    <citation type="submission" date="2017-08" db="EMBL/GenBank/DDBJ databases">
        <title>Infants hospitalized years apart are colonized by the same room-sourced microbial strains.</title>
        <authorList>
            <person name="Brooks B."/>
            <person name="Olm M.R."/>
            <person name="Firek B.A."/>
            <person name="Baker R."/>
            <person name="Thomas B.C."/>
            <person name="Morowitz M.J."/>
            <person name="Banfield J.F."/>
        </authorList>
    </citation>
    <scope>NUCLEOTIDE SEQUENCE [LARGE SCALE GENOMIC DNA]</scope>
    <source>
        <strain evidence="4">S2_006_000_R1_57</strain>
    </source>
</reference>
<evidence type="ECO:0000313" key="4">
    <source>
        <dbReference type="EMBL" id="PZP88751.1"/>
    </source>
</evidence>
<dbReference type="EMBL" id="QFOZ01000007">
    <property type="protein sequence ID" value="PZP88751.1"/>
    <property type="molecule type" value="Genomic_DNA"/>
</dbReference>
<comment type="caution">
    <text evidence="4">The sequence shown here is derived from an EMBL/GenBank/DDBJ whole genome shotgun (WGS) entry which is preliminary data.</text>
</comment>
<sequence length="365" mass="41094">MHTTLRNHHLTARRSLAALSTAAALTLGLVTGPTPAAQAVPVDGSVTTTDTNTAPDTSGVTPLYRAPRHRLVTTRDKLKVSVYEYGPSARTAETIVMTGGWPWNSSGMEPFAQVLATKFHVVRYDQRGSGQSSHPEDSNLYTMERLADEMLDVIHATTLPRQKVHVFGEAWCPFIAAQLTWQMGKKSPIATLTSLGAPSIDLAANLYHHTMQSGTPAKKVQARKQHAALSYIWFLHAHPDLFEEYVVKTHYMTNLSNAAMKYVGGDFNATLLNEDVHSGVNKYRIGFMTHWDHPEYDYIDIPVVHVLHMANDFIETEYLLDGLEERTPHYMRHDINGDHMTWVTSMTTIIDYIYQTVQTYHQLYR</sequence>
<dbReference type="InterPro" id="IPR006311">
    <property type="entry name" value="TAT_signal"/>
</dbReference>
<dbReference type="PANTHER" id="PTHR43798">
    <property type="entry name" value="MONOACYLGLYCEROL LIPASE"/>
    <property type="match status" value="1"/>
</dbReference>
<dbReference type="GO" id="GO:0016020">
    <property type="term" value="C:membrane"/>
    <property type="evidence" value="ECO:0007669"/>
    <property type="project" value="TreeGrafter"/>
</dbReference>
<dbReference type="GO" id="GO:0003824">
    <property type="term" value="F:catalytic activity"/>
    <property type="evidence" value="ECO:0007669"/>
    <property type="project" value="UniProtKB-ARBA"/>
</dbReference>
<dbReference type="Pfam" id="PF00561">
    <property type="entry name" value="Abhydrolase_1"/>
    <property type="match status" value="1"/>
</dbReference>